<dbReference type="GO" id="GO:0016020">
    <property type="term" value="C:membrane"/>
    <property type="evidence" value="ECO:0007669"/>
    <property type="project" value="UniProtKB-SubCell"/>
</dbReference>
<organism evidence="7 8">
    <name type="scientific">Actinia tenebrosa</name>
    <name type="common">Australian red waratah sea anemone</name>
    <dbReference type="NCBI Taxonomy" id="6105"/>
    <lineage>
        <taxon>Eukaryota</taxon>
        <taxon>Metazoa</taxon>
        <taxon>Cnidaria</taxon>
        <taxon>Anthozoa</taxon>
        <taxon>Hexacorallia</taxon>
        <taxon>Actiniaria</taxon>
        <taxon>Actiniidae</taxon>
        <taxon>Actinia</taxon>
    </lineage>
</organism>
<dbReference type="InParanoid" id="A0A6P8HUM3"/>
<dbReference type="Proteomes" id="UP000515163">
    <property type="component" value="Unplaced"/>
</dbReference>
<protein>
    <submittedName>
        <fullName evidence="8">Uncharacterized protein LOC116296266 isoform X1</fullName>
    </submittedName>
</protein>
<reference evidence="8" key="1">
    <citation type="submission" date="2025-08" db="UniProtKB">
        <authorList>
            <consortium name="RefSeq"/>
        </authorList>
    </citation>
    <scope>IDENTIFICATION</scope>
    <source>
        <tissue evidence="8">Tentacle</tissue>
    </source>
</reference>
<gene>
    <name evidence="8" type="primary">LOC116296266</name>
</gene>
<evidence type="ECO:0000256" key="1">
    <source>
        <dbReference type="ARBA" id="ARBA00004141"/>
    </source>
</evidence>
<dbReference type="AlphaFoldDB" id="A0A6P8HUM3"/>
<feature type="transmembrane region" description="Helical" evidence="6">
    <location>
        <begin position="205"/>
        <end position="222"/>
    </location>
</feature>
<feature type="transmembrane region" description="Helical" evidence="6">
    <location>
        <begin position="75"/>
        <end position="94"/>
    </location>
</feature>
<evidence type="ECO:0000256" key="4">
    <source>
        <dbReference type="ARBA" id="ARBA00023136"/>
    </source>
</evidence>
<evidence type="ECO:0000256" key="2">
    <source>
        <dbReference type="ARBA" id="ARBA00022692"/>
    </source>
</evidence>
<keyword evidence="7" id="KW-1185">Reference proteome</keyword>
<dbReference type="OrthoDB" id="5953433at2759"/>
<evidence type="ECO:0000313" key="7">
    <source>
        <dbReference type="Proteomes" id="UP000515163"/>
    </source>
</evidence>
<dbReference type="GeneID" id="116296266"/>
<proteinExistence type="predicted"/>
<evidence type="ECO:0000256" key="6">
    <source>
        <dbReference type="SAM" id="Phobius"/>
    </source>
</evidence>
<name>A0A6P8HUM3_ACTTE</name>
<feature type="transmembrane region" description="Helical" evidence="6">
    <location>
        <begin position="242"/>
        <end position="274"/>
    </location>
</feature>
<evidence type="ECO:0000256" key="3">
    <source>
        <dbReference type="ARBA" id="ARBA00022989"/>
    </source>
</evidence>
<sequence length="453" mass="51439">MEENELINLYGITKVDKMEPKVTEPRNRPPRCIKWLKKYFWEGQSLSMRHETALRESLNDYTPWYKVVLVKHRRVVGLLLPALFFHFFWWGIFIKYDLWHLFLDKYYMSITMIFGSMIAGMTSEGGGAVAYPVMTLAFNIKPSVARDFSLMIQSCGMSAAAITIFFMKVRLEYASLIFCSLGGVAGMIFGLHVIDPVLTPPYKKMCFVCIWFTFAFALFLLNRYRKRTTYKTIPDFKIWKGIVLFLTGFVGGIFSSFAGSGLDICSFSVLTLLFRVTEKTATPTSVILMAGNTLVGFYWRHVMMDGGISKEAWEFMGVCVPIVVFGAPLGSVIGTHFHRLVLAALIYIIDTVALVSAFCLVPLTPWLIGTSVGIIVFGFIFFFIITKVGERLMMNINKRRTGNEELESCEEPDIYENKLDSRPNNVLNEQALHMSPGNEDQAARQSQIEDTSF</sequence>
<dbReference type="PANTHER" id="PTHR31154:SF4">
    <property type="entry name" value="MEMBRANE TRANSPORTER PROTEIN"/>
    <property type="match status" value="1"/>
</dbReference>
<dbReference type="RefSeq" id="XP_031560129.1">
    <property type="nucleotide sequence ID" value="XM_031704269.1"/>
</dbReference>
<feature type="compositionally biased region" description="Polar residues" evidence="5">
    <location>
        <begin position="443"/>
        <end position="453"/>
    </location>
</feature>
<keyword evidence="3 6" id="KW-1133">Transmembrane helix</keyword>
<feature type="transmembrane region" description="Helical" evidence="6">
    <location>
        <begin position="106"/>
        <end position="136"/>
    </location>
</feature>
<dbReference type="PANTHER" id="PTHR31154">
    <property type="entry name" value="MEMBRANE TRANSPORTER PROTEIN"/>
    <property type="match status" value="1"/>
</dbReference>
<feature type="transmembrane region" description="Helical" evidence="6">
    <location>
        <begin position="366"/>
        <end position="385"/>
    </location>
</feature>
<feature type="transmembrane region" description="Helical" evidence="6">
    <location>
        <begin position="312"/>
        <end position="333"/>
    </location>
</feature>
<keyword evidence="4 6" id="KW-0472">Membrane</keyword>
<keyword evidence="2 6" id="KW-0812">Transmembrane</keyword>
<dbReference type="Pfam" id="PF01925">
    <property type="entry name" value="TauE"/>
    <property type="match status" value="1"/>
</dbReference>
<comment type="subcellular location">
    <subcellularLocation>
        <location evidence="1">Membrane</location>
        <topology evidence="1">Multi-pass membrane protein</topology>
    </subcellularLocation>
</comment>
<accession>A0A6P8HUM3</accession>
<feature type="transmembrane region" description="Helical" evidence="6">
    <location>
        <begin position="173"/>
        <end position="193"/>
    </location>
</feature>
<evidence type="ECO:0000256" key="5">
    <source>
        <dbReference type="SAM" id="MobiDB-lite"/>
    </source>
</evidence>
<feature type="transmembrane region" description="Helical" evidence="6">
    <location>
        <begin position="340"/>
        <end position="360"/>
    </location>
</feature>
<evidence type="ECO:0000313" key="8">
    <source>
        <dbReference type="RefSeq" id="XP_031560129.1"/>
    </source>
</evidence>
<dbReference type="InterPro" id="IPR002781">
    <property type="entry name" value="TM_pro_TauE-like"/>
</dbReference>
<dbReference type="KEGG" id="aten:116296266"/>
<feature type="region of interest" description="Disordered" evidence="5">
    <location>
        <begin position="430"/>
        <end position="453"/>
    </location>
</feature>